<dbReference type="PANTHER" id="PTHR33527:SF14">
    <property type="entry name" value="OS07G0274300 PROTEIN"/>
    <property type="match status" value="1"/>
</dbReference>
<accession>A0A328DNJ3</accession>
<sequence length="308" mass="34872">MLLLLSPRYDGHKMIDTVVDFGFVFFWFCFPTTILAMEGDYPEVPIEMTKLFHRIDRELYSALVFNLQCNPRASMLAIAFWIWLEHITLENVVTKILSLSSLEMINGLFNEAVVCLGCIANTMCYFSHTSSELSLTQHLLGQHLSLKYLYENRVVASDGIKNVVSRVCLNALKDLMEMAIHINTQQHFVQSEMAHINCFLGDLSSQSGGVPRRMPTIKAPKGKRTMFATFSKGVPVCEGEIRLFFDEMFGDCIDSISMQVVKPNEQPLFALVVFTTPGIIDFILNGTAKAKFSINGKQVWMRKFLPKS</sequence>
<dbReference type="AlphaFoldDB" id="A0A328DNJ3"/>
<organism evidence="1 2">
    <name type="scientific">Cuscuta australis</name>
    <dbReference type="NCBI Taxonomy" id="267555"/>
    <lineage>
        <taxon>Eukaryota</taxon>
        <taxon>Viridiplantae</taxon>
        <taxon>Streptophyta</taxon>
        <taxon>Embryophyta</taxon>
        <taxon>Tracheophyta</taxon>
        <taxon>Spermatophyta</taxon>
        <taxon>Magnoliopsida</taxon>
        <taxon>eudicotyledons</taxon>
        <taxon>Gunneridae</taxon>
        <taxon>Pentapetalae</taxon>
        <taxon>asterids</taxon>
        <taxon>lamiids</taxon>
        <taxon>Solanales</taxon>
        <taxon>Convolvulaceae</taxon>
        <taxon>Cuscuteae</taxon>
        <taxon>Cuscuta</taxon>
        <taxon>Cuscuta subgen. Grammica</taxon>
        <taxon>Cuscuta sect. Cleistogrammica</taxon>
    </lineage>
</organism>
<reference evidence="1 2" key="1">
    <citation type="submission" date="2018-06" db="EMBL/GenBank/DDBJ databases">
        <title>The Genome of Cuscuta australis (Dodder) Provides Insight into the Evolution of Plant Parasitism.</title>
        <authorList>
            <person name="Liu H."/>
        </authorList>
    </citation>
    <scope>NUCLEOTIDE SEQUENCE [LARGE SCALE GENOMIC DNA]</scope>
    <source>
        <strain evidence="2">cv. Yunnan</strain>
        <tissue evidence="1">Vines</tissue>
    </source>
</reference>
<name>A0A328DNJ3_9ASTE</name>
<evidence type="ECO:0000313" key="1">
    <source>
        <dbReference type="EMBL" id="RAL45593.1"/>
    </source>
</evidence>
<dbReference type="Proteomes" id="UP000249390">
    <property type="component" value="Unassembled WGS sequence"/>
</dbReference>
<comment type="caution">
    <text evidence="1">The sequence shown here is derived from an EMBL/GenBank/DDBJ whole genome shotgun (WGS) entry which is preliminary data.</text>
</comment>
<dbReference type="PANTHER" id="PTHR33527">
    <property type="entry name" value="OS07G0274300 PROTEIN"/>
    <property type="match status" value="1"/>
</dbReference>
<gene>
    <name evidence="1" type="ORF">DM860_009457</name>
</gene>
<evidence type="ECO:0000313" key="2">
    <source>
        <dbReference type="Proteomes" id="UP000249390"/>
    </source>
</evidence>
<keyword evidence="2" id="KW-1185">Reference proteome</keyword>
<proteinExistence type="predicted"/>
<protein>
    <submittedName>
        <fullName evidence="1">Uncharacterized protein</fullName>
    </submittedName>
</protein>
<dbReference type="EMBL" id="NQVE01000129">
    <property type="protein sequence ID" value="RAL45593.1"/>
    <property type="molecule type" value="Genomic_DNA"/>
</dbReference>